<evidence type="ECO:0000259" key="1">
    <source>
        <dbReference type="PROSITE" id="PS51819"/>
    </source>
</evidence>
<dbReference type="SUPFAM" id="SSF54593">
    <property type="entry name" value="Glyoxalase/Bleomycin resistance protein/Dihydroxybiphenyl dioxygenase"/>
    <property type="match status" value="1"/>
</dbReference>
<dbReference type="Pfam" id="PF22677">
    <property type="entry name" value="Ble-like_N"/>
    <property type="match status" value="1"/>
</dbReference>
<dbReference type="Gene3D" id="3.10.180.10">
    <property type="entry name" value="2,3-Dihydroxybiphenyl 1,2-Dioxygenase, domain 1"/>
    <property type="match status" value="1"/>
</dbReference>
<gene>
    <name evidence="2" type="ORF">Ssi02_43400</name>
</gene>
<comment type="caution">
    <text evidence="2">The sequence shown here is derived from an EMBL/GenBank/DDBJ whole genome shotgun (WGS) entry which is preliminary data.</text>
</comment>
<dbReference type="PROSITE" id="PS51819">
    <property type="entry name" value="VOC"/>
    <property type="match status" value="1"/>
</dbReference>
<dbReference type="AlphaFoldDB" id="A0A919RKL4"/>
<reference evidence="2" key="1">
    <citation type="submission" date="2021-01" db="EMBL/GenBank/DDBJ databases">
        <title>Whole genome shotgun sequence of Sinosporangium siamense NBRC 109515.</title>
        <authorList>
            <person name="Komaki H."/>
            <person name="Tamura T."/>
        </authorList>
    </citation>
    <scope>NUCLEOTIDE SEQUENCE</scope>
    <source>
        <strain evidence="2">NBRC 109515</strain>
    </source>
</reference>
<evidence type="ECO:0000313" key="2">
    <source>
        <dbReference type="EMBL" id="GII94109.1"/>
    </source>
</evidence>
<keyword evidence="3" id="KW-1185">Reference proteome</keyword>
<sequence>MGTMPATGTETTAATKEADLKLEAVVIPVSDVDRSKKFYQDLGWRLDADFSFENGFRVVQVTPPGSPASIQFGTRITHQRPGAAEGVYLVVSDIVAARDRLAALGAEVGDVFHPEAPGAQFGQVPDGRAGGLATDRASYGSFATFHDPDGNAYLIQEVTTRLPGRVDTGATNYASLNDLVGALKRAAAAHGEHEARNGGAYDENWPQWYAAYMIAEHHGDELPQ</sequence>
<feature type="domain" description="VOC" evidence="1">
    <location>
        <begin position="21"/>
        <end position="158"/>
    </location>
</feature>
<dbReference type="EMBL" id="BOOW01000028">
    <property type="protein sequence ID" value="GII94109.1"/>
    <property type="molecule type" value="Genomic_DNA"/>
</dbReference>
<dbReference type="InterPro" id="IPR037523">
    <property type="entry name" value="VOC_core"/>
</dbReference>
<dbReference type="InterPro" id="IPR053863">
    <property type="entry name" value="Glyoxy/Ble-like_N"/>
</dbReference>
<dbReference type="RefSeq" id="WP_239129267.1">
    <property type="nucleotide sequence ID" value="NZ_BOOW01000028.1"/>
</dbReference>
<evidence type="ECO:0000313" key="3">
    <source>
        <dbReference type="Proteomes" id="UP000606172"/>
    </source>
</evidence>
<accession>A0A919RKL4</accession>
<organism evidence="2 3">
    <name type="scientific">Sinosporangium siamense</name>
    <dbReference type="NCBI Taxonomy" id="1367973"/>
    <lineage>
        <taxon>Bacteria</taxon>
        <taxon>Bacillati</taxon>
        <taxon>Actinomycetota</taxon>
        <taxon>Actinomycetes</taxon>
        <taxon>Streptosporangiales</taxon>
        <taxon>Streptosporangiaceae</taxon>
        <taxon>Sinosporangium</taxon>
    </lineage>
</organism>
<dbReference type="InterPro" id="IPR029068">
    <property type="entry name" value="Glyas_Bleomycin-R_OHBP_Dase"/>
</dbReference>
<dbReference type="Proteomes" id="UP000606172">
    <property type="component" value="Unassembled WGS sequence"/>
</dbReference>
<proteinExistence type="predicted"/>
<protein>
    <submittedName>
        <fullName evidence="2">Glyoxalase</fullName>
    </submittedName>
</protein>
<name>A0A919RKL4_9ACTN</name>